<keyword evidence="1" id="KW-0732">Signal</keyword>
<protein>
    <submittedName>
        <fullName evidence="4">Snaclec 4</fullName>
    </submittedName>
</protein>
<dbReference type="InterPro" id="IPR001304">
    <property type="entry name" value="C-type_lectin-like"/>
</dbReference>
<dbReference type="InterPro" id="IPR016187">
    <property type="entry name" value="CTDL_fold"/>
</dbReference>
<dbReference type="SUPFAM" id="SSF54236">
    <property type="entry name" value="Ubiquitin-like"/>
    <property type="match status" value="1"/>
</dbReference>
<dbReference type="Pfam" id="PF00059">
    <property type="entry name" value="Lectin_C"/>
    <property type="match status" value="2"/>
</dbReference>
<reference evidence="4 5" key="1">
    <citation type="submission" date="2016-02" db="EMBL/GenBank/DDBJ databases">
        <title>Genome analysis of coral dinoflagellate symbionts highlights evolutionary adaptations to a symbiotic lifestyle.</title>
        <authorList>
            <person name="Aranda M."/>
            <person name="Li Y."/>
            <person name="Liew Y.J."/>
            <person name="Baumgarten S."/>
            <person name="Simakov O."/>
            <person name="Wilson M."/>
            <person name="Piel J."/>
            <person name="Ashoor H."/>
            <person name="Bougouffa S."/>
            <person name="Bajic V.B."/>
            <person name="Ryu T."/>
            <person name="Ravasi T."/>
            <person name="Bayer T."/>
            <person name="Micklem G."/>
            <person name="Kim H."/>
            <person name="Bhak J."/>
            <person name="Lajeunesse T.C."/>
            <person name="Voolstra C.R."/>
        </authorList>
    </citation>
    <scope>NUCLEOTIDE SEQUENCE [LARGE SCALE GENOMIC DNA]</scope>
    <source>
        <strain evidence="4 5">CCMP2467</strain>
    </source>
</reference>
<dbReference type="SMART" id="SM00034">
    <property type="entry name" value="CLECT"/>
    <property type="match status" value="1"/>
</dbReference>
<evidence type="ECO:0000259" key="2">
    <source>
        <dbReference type="PROSITE" id="PS50041"/>
    </source>
</evidence>
<dbReference type="Gene3D" id="3.10.100.10">
    <property type="entry name" value="Mannose-Binding Protein A, subunit A"/>
    <property type="match status" value="2"/>
</dbReference>
<evidence type="ECO:0000259" key="3">
    <source>
        <dbReference type="PROSITE" id="PS50053"/>
    </source>
</evidence>
<sequence length="461" mass="50859">MARFLAIALLLPGTRGDGCIITAKVCRNFPEFNRTQFRDTLGEEHLGAGTEAAACLKRAEDFHHWCGNGPEPGASVASTFSKEAISQIYDAGACVPGWSQFDAFCYKFFLEMSTWAEAEATCRDLNSHLVSIHSRMENSFVHGLAHGLKAQASRAPFSPVSDSTSFLVAATLQIAQPAEMACKVSGGGDAWTRMVQRLSQRSAPETEEEVDREAAPETLITLHLLHASGRSLPMSVDTKNTINEVKKLIREVYEREGPPPGYSEGSLLKLVRGTDEVEDDGRSVLEHGIEDGDTLTIILQESRWQSLAATVRIYELPTGGALGNYRKSLQVWIGYTDIDQDMRYTWSDNTQDDFTNFVKNCSGRESEAGCSQPEVQQQWYQSSGIEKSPFVCKKNAQLPVSLQLNTTAESLLRIAWPESVPATSTRQKELRPRIQATLLPDRCAASSVRRPLLPRMLPASV</sequence>
<dbReference type="PANTHER" id="PTHR22803">
    <property type="entry name" value="MANNOSE, PHOSPHOLIPASE, LECTIN RECEPTOR RELATED"/>
    <property type="match status" value="1"/>
</dbReference>
<comment type="caution">
    <text evidence="4">The sequence shown here is derived from an EMBL/GenBank/DDBJ whole genome shotgun (WGS) entry which is preliminary data.</text>
</comment>
<dbReference type="CDD" id="cd00037">
    <property type="entry name" value="CLECT"/>
    <property type="match status" value="1"/>
</dbReference>
<dbReference type="AlphaFoldDB" id="A0A1Q9DSH0"/>
<dbReference type="SUPFAM" id="SSF56436">
    <property type="entry name" value="C-type lectin-like"/>
    <property type="match status" value="1"/>
</dbReference>
<feature type="domain" description="C-type lectin" evidence="2">
    <location>
        <begin position="331"/>
        <end position="393"/>
    </location>
</feature>
<dbReference type="Proteomes" id="UP000186817">
    <property type="component" value="Unassembled WGS sequence"/>
</dbReference>
<dbReference type="EMBL" id="LSRX01000407">
    <property type="protein sequence ID" value="OLP98126.1"/>
    <property type="molecule type" value="Genomic_DNA"/>
</dbReference>
<organism evidence="4 5">
    <name type="scientific">Symbiodinium microadriaticum</name>
    <name type="common">Dinoflagellate</name>
    <name type="synonym">Zooxanthella microadriatica</name>
    <dbReference type="NCBI Taxonomy" id="2951"/>
    <lineage>
        <taxon>Eukaryota</taxon>
        <taxon>Sar</taxon>
        <taxon>Alveolata</taxon>
        <taxon>Dinophyceae</taxon>
        <taxon>Suessiales</taxon>
        <taxon>Symbiodiniaceae</taxon>
        <taxon>Symbiodinium</taxon>
    </lineage>
</organism>
<dbReference type="InterPro" id="IPR016186">
    <property type="entry name" value="C-type_lectin-like/link_sf"/>
</dbReference>
<feature type="domain" description="C-type lectin" evidence="2">
    <location>
        <begin position="101"/>
        <end position="141"/>
    </location>
</feature>
<dbReference type="InterPro" id="IPR050111">
    <property type="entry name" value="C-type_lectin/snaclec_domain"/>
</dbReference>
<feature type="chain" id="PRO_5012209533" evidence="1">
    <location>
        <begin position="17"/>
        <end position="461"/>
    </location>
</feature>
<gene>
    <name evidence="4" type="primary">Snaclec 4</name>
    <name evidence="4" type="ORF">AK812_SmicGene19448</name>
</gene>
<keyword evidence="5" id="KW-1185">Reference proteome</keyword>
<evidence type="ECO:0000313" key="5">
    <source>
        <dbReference type="Proteomes" id="UP000186817"/>
    </source>
</evidence>
<dbReference type="InterPro" id="IPR000626">
    <property type="entry name" value="Ubiquitin-like_dom"/>
</dbReference>
<feature type="signal peptide" evidence="1">
    <location>
        <begin position="1"/>
        <end position="16"/>
    </location>
</feature>
<name>A0A1Q9DSH0_SYMMI</name>
<evidence type="ECO:0000256" key="1">
    <source>
        <dbReference type="SAM" id="SignalP"/>
    </source>
</evidence>
<dbReference type="CDD" id="cd17039">
    <property type="entry name" value="Ubl_ubiquitin_like"/>
    <property type="match status" value="1"/>
</dbReference>
<accession>A0A1Q9DSH0</accession>
<dbReference type="PROSITE" id="PS50041">
    <property type="entry name" value="C_TYPE_LECTIN_2"/>
    <property type="match status" value="2"/>
</dbReference>
<evidence type="ECO:0000313" key="4">
    <source>
        <dbReference type="EMBL" id="OLP98126.1"/>
    </source>
</evidence>
<feature type="domain" description="Ubiquitin-like" evidence="3">
    <location>
        <begin position="220"/>
        <end position="301"/>
    </location>
</feature>
<dbReference type="InterPro" id="IPR029071">
    <property type="entry name" value="Ubiquitin-like_domsf"/>
</dbReference>
<proteinExistence type="predicted"/>
<dbReference type="OrthoDB" id="441660at2759"/>
<dbReference type="PROSITE" id="PS50053">
    <property type="entry name" value="UBIQUITIN_2"/>
    <property type="match status" value="1"/>
</dbReference>